<evidence type="ECO:0000313" key="1">
    <source>
        <dbReference type="EMBL" id="MCC2168467.1"/>
    </source>
</evidence>
<proteinExistence type="predicted"/>
<name>A0AAE3DNA2_9FIRM</name>
<dbReference type="Proteomes" id="UP001199355">
    <property type="component" value="Unassembled WGS sequence"/>
</dbReference>
<dbReference type="RefSeq" id="WP_021915121.1">
    <property type="nucleotide sequence ID" value="NZ_JAJEQF010000036.1"/>
</dbReference>
<dbReference type="AlphaFoldDB" id="A0AAE3DNA2"/>
<sequence length="245" mass="26809">MKNIIKYLGCLALGLLILNKVDFSVYAAEPSKVVRHVEYDEITDVNQLLQMGIEEYQKTPKVRNQSENEEITVKQLLSITEYDDGTIEKEYCVTGLGMVDKSGKNVSAAQIARADSPVNKDKQVSNYGVTLVCSLYTTMRLDSVFDMPLFRVDKVTTTILRTGSVYPGNGSTRYNHQRGNEFKSVPFTASTASNQSFTIPGSANFYHSSPEPLAGGLVAQSDVSLSNGKSLSVIVGVPSDDPYAK</sequence>
<dbReference type="EMBL" id="JAJEQF010000036">
    <property type="protein sequence ID" value="MCC2168467.1"/>
    <property type="molecule type" value="Genomic_DNA"/>
</dbReference>
<gene>
    <name evidence="1" type="ORF">LKD45_12350</name>
</gene>
<organism evidence="1 2">
    <name type="scientific">Gallintestinimicrobium propionicum</name>
    <dbReference type="NCBI Taxonomy" id="2981770"/>
    <lineage>
        <taxon>Bacteria</taxon>
        <taxon>Bacillati</taxon>
        <taxon>Bacillota</taxon>
        <taxon>Clostridia</taxon>
        <taxon>Lachnospirales</taxon>
        <taxon>Lachnospiraceae</taxon>
        <taxon>Gallintestinimicrobium</taxon>
    </lineage>
</organism>
<comment type="caution">
    <text evidence="1">The sequence shown here is derived from an EMBL/GenBank/DDBJ whole genome shotgun (WGS) entry which is preliminary data.</text>
</comment>
<evidence type="ECO:0000313" key="2">
    <source>
        <dbReference type="Proteomes" id="UP001199355"/>
    </source>
</evidence>
<reference evidence="1 2" key="1">
    <citation type="submission" date="2021-10" db="EMBL/GenBank/DDBJ databases">
        <title>Anaerobic single-cell dispensing facilitates the cultivation of human gut bacteria.</title>
        <authorList>
            <person name="Afrizal A."/>
        </authorList>
    </citation>
    <scope>NUCLEOTIDE SEQUENCE [LARGE SCALE GENOMIC DNA]</scope>
    <source>
        <strain evidence="1 2">CLA-AA-H244</strain>
    </source>
</reference>
<protein>
    <submittedName>
        <fullName evidence="1">Uncharacterized protein</fullName>
    </submittedName>
</protein>
<accession>A0AAE3DNA2</accession>
<keyword evidence="2" id="KW-1185">Reference proteome</keyword>